<accession>A0ABY2D0U9</accession>
<organism evidence="1 2">
    <name type="scientific">Gulbenkiania mobilis</name>
    <dbReference type="NCBI Taxonomy" id="397457"/>
    <lineage>
        <taxon>Bacteria</taxon>
        <taxon>Pseudomonadati</taxon>
        <taxon>Pseudomonadota</taxon>
        <taxon>Betaproteobacteria</taxon>
        <taxon>Neisseriales</taxon>
        <taxon>Chromobacteriaceae</taxon>
        <taxon>Gulbenkiania</taxon>
    </lineage>
</organism>
<comment type="caution">
    <text evidence="1">The sequence shown here is derived from an EMBL/GenBank/DDBJ whole genome shotgun (WGS) entry which is preliminary data.</text>
</comment>
<name>A0ABY2D0U9_GULMO</name>
<reference evidence="1 2" key="1">
    <citation type="submission" date="2019-03" db="EMBL/GenBank/DDBJ databases">
        <title>Genomic Encyclopedia of Type Strains, Phase IV (KMG-IV): sequencing the most valuable type-strain genomes for metagenomic binning, comparative biology and taxonomic classification.</title>
        <authorList>
            <person name="Goeker M."/>
        </authorList>
    </citation>
    <scope>NUCLEOTIDE SEQUENCE [LARGE SCALE GENOMIC DNA]</scope>
    <source>
        <strain evidence="1 2">DSM 18507</strain>
    </source>
</reference>
<evidence type="ECO:0000313" key="2">
    <source>
        <dbReference type="Proteomes" id="UP000294801"/>
    </source>
</evidence>
<evidence type="ECO:0008006" key="3">
    <source>
        <dbReference type="Google" id="ProtNLM"/>
    </source>
</evidence>
<gene>
    <name evidence="1" type="ORF">EV669_101456</name>
</gene>
<proteinExistence type="predicted"/>
<dbReference type="Proteomes" id="UP000294801">
    <property type="component" value="Unassembled WGS sequence"/>
</dbReference>
<protein>
    <recommendedName>
        <fullName evidence="3">TonB C-terminal domain-containing protein</fullName>
    </recommendedName>
</protein>
<sequence length="270" mass="27918">MRFRVTVWKACSTRADPVGAAAVADPALWQPPASPRFPHDNLLALALLASMLLHVVLYRWTLSPGIGGGLPADGAASAVLQVRLAPPVKVTAPRATTDAGRAPRAETLLTRPGAASANLGSFPSVPFALSASSADAPAPSADLPVPATVEAAPAPETGRDTTMPNLEAQPRAFGMDIYYPPAMLDVQAAALAEVPLPRSDEASPGSVRIVARVYIDETGRVVFFEVVSAEPAGLLEVPVAEAFAATPFSPGERAGQPVKSYKLVEVLSGS</sequence>
<evidence type="ECO:0000313" key="1">
    <source>
        <dbReference type="EMBL" id="TCW33919.1"/>
    </source>
</evidence>
<keyword evidence="2" id="KW-1185">Reference proteome</keyword>
<dbReference type="SUPFAM" id="SSF74653">
    <property type="entry name" value="TolA/TonB C-terminal domain"/>
    <property type="match status" value="1"/>
</dbReference>
<dbReference type="Gene3D" id="3.30.1150.10">
    <property type="match status" value="1"/>
</dbReference>
<dbReference type="EMBL" id="SMDA01000001">
    <property type="protein sequence ID" value="TCW33919.1"/>
    <property type="molecule type" value="Genomic_DNA"/>
</dbReference>